<dbReference type="Gene3D" id="3.30.565.10">
    <property type="entry name" value="Histidine kinase-like ATPase, C-terminal domain"/>
    <property type="match status" value="1"/>
</dbReference>
<proteinExistence type="predicted"/>
<evidence type="ECO:0000259" key="3">
    <source>
        <dbReference type="Pfam" id="PF13581"/>
    </source>
</evidence>
<reference evidence="4" key="1">
    <citation type="submission" date="2022-10" db="EMBL/GenBank/DDBJ databases">
        <title>The complete genomes of actinobacterial strains from the NBC collection.</title>
        <authorList>
            <person name="Joergensen T.S."/>
            <person name="Alvarez Arevalo M."/>
            <person name="Sterndorff E.B."/>
            <person name="Faurdal D."/>
            <person name="Vuksanovic O."/>
            <person name="Mourched A.-S."/>
            <person name="Charusanti P."/>
            <person name="Shaw S."/>
            <person name="Blin K."/>
            <person name="Weber T."/>
        </authorList>
    </citation>
    <scope>NUCLEOTIDE SEQUENCE</scope>
    <source>
        <strain evidence="4">NBC_00093</strain>
    </source>
</reference>
<feature type="domain" description="Histidine kinase/HSP90-like ATPase" evidence="3">
    <location>
        <begin position="38"/>
        <end position="144"/>
    </location>
</feature>
<dbReference type="InterPro" id="IPR050267">
    <property type="entry name" value="Anti-sigma-factor_SerPK"/>
</dbReference>
<accession>A0AAU2ADL1</accession>
<feature type="region of interest" description="Disordered" evidence="2">
    <location>
        <begin position="166"/>
        <end position="191"/>
    </location>
</feature>
<keyword evidence="1" id="KW-0723">Serine/threonine-protein kinase</keyword>
<dbReference type="GO" id="GO:0005524">
    <property type="term" value="F:ATP binding"/>
    <property type="evidence" value="ECO:0007669"/>
    <property type="project" value="UniProtKB-KW"/>
</dbReference>
<evidence type="ECO:0000313" key="4">
    <source>
        <dbReference type="EMBL" id="WTT22108.1"/>
    </source>
</evidence>
<keyword evidence="4" id="KW-0067">ATP-binding</keyword>
<name>A0AAU2ADL1_9ACTN</name>
<dbReference type="InterPro" id="IPR036890">
    <property type="entry name" value="HATPase_C_sf"/>
</dbReference>
<keyword evidence="4" id="KW-0547">Nucleotide-binding</keyword>
<dbReference type="SUPFAM" id="SSF55874">
    <property type="entry name" value="ATPase domain of HSP90 chaperone/DNA topoisomerase II/histidine kinase"/>
    <property type="match status" value="1"/>
</dbReference>
<dbReference type="GO" id="GO:0004674">
    <property type="term" value="F:protein serine/threonine kinase activity"/>
    <property type="evidence" value="ECO:0007669"/>
    <property type="project" value="UniProtKB-KW"/>
</dbReference>
<dbReference type="CDD" id="cd16936">
    <property type="entry name" value="HATPase_RsbW-like"/>
    <property type="match status" value="1"/>
</dbReference>
<keyword evidence="1" id="KW-0418">Kinase</keyword>
<gene>
    <name evidence="4" type="ORF">OHA22_44550</name>
</gene>
<dbReference type="InterPro" id="IPR003594">
    <property type="entry name" value="HATPase_dom"/>
</dbReference>
<feature type="region of interest" description="Disordered" evidence="2">
    <location>
        <begin position="1"/>
        <end position="27"/>
    </location>
</feature>
<protein>
    <submittedName>
        <fullName evidence="4">ATP-binding protein</fullName>
    </submittedName>
</protein>
<feature type="compositionally biased region" description="Basic and acidic residues" evidence="2">
    <location>
        <begin position="1"/>
        <end position="18"/>
    </location>
</feature>
<sequence length="213" mass="22664">MTFRKALNDEDGRGRCDQRAPAGSERATTRGFEVAFAPADAHVRLMRRTTLTHLRLWGLTALNDTVALAISELVTNAVRHCHGNTIGLRVVSSAEELRIEVSDGNPTPAQQREAGTEAENGRGLMLVAALAKEWGVSRDGTMTWCSLALPPADARAAEALLAPTVDPKSRRSVGAGDRSVPVPRAGPLRLSTTDKGLRFSIAAPDSLSPTSCS</sequence>
<dbReference type="PANTHER" id="PTHR35526:SF3">
    <property type="entry name" value="ANTI-SIGMA-F FACTOR RSBW"/>
    <property type="match status" value="1"/>
</dbReference>
<keyword evidence="1" id="KW-0808">Transferase</keyword>
<dbReference type="AlphaFoldDB" id="A0AAU2ADL1"/>
<evidence type="ECO:0000256" key="1">
    <source>
        <dbReference type="ARBA" id="ARBA00022527"/>
    </source>
</evidence>
<dbReference type="PANTHER" id="PTHR35526">
    <property type="entry name" value="ANTI-SIGMA-F FACTOR RSBW-RELATED"/>
    <property type="match status" value="1"/>
</dbReference>
<organism evidence="4">
    <name type="scientific">Streptomyces sp. NBC_00093</name>
    <dbReference type="NCBI Taxonomy" id="2975649"/>
    <lineage>
        <taxon>Bacteria</taxon>
        <taxon>Bacillati</taxon>
        <taxon>Actinomycetota</taxon>
        <taxon>Actinomycetes</taxon>
        <taxon>Kitasatosporales</taxon>
        <taxon>Streptomycetaceae</taxon>
        <taxon>Streptomyces</taxon>
    </lineage>
</organism>
<dbReference type="Pfam" id="PF13581">
    <property type="entry name" value="HATPase_c_2"/>
    <property type="match status" value="1"/>
</dbReference>
<evidence type="ECO:0000256" key="2">
    <source>
        <dbReference type="SAM" id="MobiDB-lite"/>
    </source>
</evidence>
<dbReference type="EMBL" id="CP108222">
    <property type="protein sequence ID" value="WTT22108.1"/>
    <property type="molecule type" value="Genomic_DNA"/>
</dbReference>